<reference evidence="1 2" key="1">
    <citation type="journal article" date="2017" name="Nat. Commun.">
        <title>Genome assembly with in vitro proximity ligation data and whole-genome triplication in lettuce.</title>
        <authorList>
            <person name="Reyes-Chin-Wo S."/>
            <person name="Wang Z."/>
            <person name="Yang X."/>
            <person name="Kozik A."/>
            <person name="Arikit S."/>
            <person name="Song C."/>
            <person name="Xia L."/>
            <person name="Froenicke L."/>
            <person name="Lavelle D.O."/>
            <person name="Truco M.J."/>
            <person name="Xia R."/>
            <person name="Zhu S."/>
            <person name="Xu C."/>
            <person name="Xu H."/>
            <person name="Xu X."/>
            <person name="Cox K."/>
            <person name="Korf I."/>
            <person name="Meyers B.C."/>
            <person name="Michelmore R.W."/>
        </authorList>
    </citation>
    <scope>NUCLEOTIDE SEQUENCE [LARGE SCALE GENOMIC DNA]</scope>
    <source>
        <strain evidence="2">cv. Salinas</strain>
        <tissue evidence="1">Seedlings</tissue>
    </source>
</reference>
<dbReference type="EMBL" id="NBSK02000004">
    <property type="protein sequence ID" value="KAJ0212900.1"/>
    <property type="molecule type" value="Genomic_DNA"/>
</dbReference>
<accession>A0A9R1VUS9</accession>
<comment type="caution">
    <text evidence="1">The sequence shown here is derived from an EMBL/GenBank/DDBJ whole genome shotgun (WGS) entry which is preliminary data.</text>
</comment>
<evidence type="ECO:0000313" key="1">
    <source>
        <dbReference type="EMBL" id="KAJ0212900.1"/>
    </source>
</evidence>
<protein>
    <submittedName>
        <fullName evidence="1">Uncharacterized protein</fullName>
    </submittedName>
</protein>
<proteinExistence type="predicted"/>
<dbReference type="Proteomes" id="UP000235145">
    <property type="component" value="Unassembled WGS sequence"/>
</dbReference>
<evidence type="ECO:0000313" key="2">
    <source>
        <dbReference type="Proteomes" id="UP000235145"/>
    </source>
</evidence>
<keyword evidence="2" id="KW-1185">Reference proteome</keyword>
<sequence length="94" mass="11135">MIHHSISTPLIILDGYTLMTCSQMEIINVKLLQCWFHWRNHQKNSNRFQGLHALDDKRCDDKRMVEYRYGKGDPNKCQLCYHVSRNLGRLEGTL</sequence>
<gene>
    <name evidence="1" type="ORF">LSAT_V11C400174820</name>
</gene>
<organism evidence="1 2">
    <name type="scientific">Lactuca sativa</name>
    <name type="common">Garden lettuce</name>
    <dbReference type="NCBI Taxonomy" id="4236"/>
    <lineage>
        <taxon>Eukaryota</taxon>
        <taxon>Viridiplantae</taxon>
        <taxon>Streptophyta</taxon>
        <taxon>Embryophyta</taxon>
        <taxon>Tracheophyta</taxon>
        <taxon>Spermatophyta</taxon>
        <taxon>Magnoliopsida</taxon>
        <taxon>eudicotyledons</taxon>
        <taxon>Gunneridae</taxon>
        <taxon>Pentapetalae</taxon>
        <taxon>asterids</taxon>
        <taxon>campanulids</taxon>
        <taxon>Asterales</taxon>
        <taxon>Asteraceae</taxon>
        <taxon>Cichorioideae</taxon>
        <taxon>Cichorieae</taxon>
        <taxon>Lactucinae</taxon>
        <taxon>Lactuca</taxon>
    </lineage>
</organism>
<name>A0A9R1VUS9_LACSA</name>
<dbReference type="AlphaFoldDB" id="A0A9R1VUS9"/>